<comment type="catalytic activity">
    <reaction evidence="5 8">
        <text>oxaloacetate + acetyl-CoA + H2O = citrate + CoA + H(+)</text>
        <dbReference type="Rhea" id="RHEA:16845"/>
        <dbReference type="ChEBI" id="CHEBI:15377"/>
        <dbReference type="ChEBI" id="CHEBI:15378"/>
        <dbReference type="ChEBI" id="CHEBI:16452"/>
        <dbReference type="ChEBI" id="CHEBI:16947"/>
        <dbReference type="ChEBI" id="CHEBI:57287"/>
        <dbReference type="ChEBI" id="CHEBI:57288"/>
        <dbReference type="EC" id="2.3.3.16"/>
    </reaction>
</comment>
<dbReference type="Gene3D" id="1.10.230.10">
    <property type="entry name" value="Cytochrome P450-Terp, domain 2"/>
    <property type="match status" value="1"/>
</dbReference>
<dbReference type="NCBIfam" id="TIGR01798">
    <property type="entry name" value="cit_synth_I"/>
    <property type="match status" value="1"/>
</dbReference>
<sequence>MSIAEQYDASSDAKDARLNIDGESADLPIRKGTLGPDVVDVTSLYRQTNNFTFDPGFTSTASCESKITFIDGDEGVLLYRGYPIDQLAETGKFLETCYLLLYGELPTKAQFDDFSTRIAYHTMVHEQMSQFFTGFRRDAHPMAVMVGVVGALSAFYHDSTDIRDPEQREMASIRMLAKMPTIAAMAYKYSIGQPFIYPQNHLDYSANFLNMCFAVPCEPYKVDPVLSRAMDRIFILHADHEQNASTSTVRLAGSSGANPFACISAGIACLWGPAHGGANEAALTMLQRIGTVDRIPEFIARAKDKNDPFRLMGFGHRVYKNYDPRAKIMQKTCHEVLEAVGHGDDPTLKVALELEHIALNDDYFIEKKLYPNIDFYSGITLRALGFPTEMFTVLFAIARTVGWIAQWKEMIEDPYQRIGRPRQLYTGPTERSYIPMDERG</sequence>
<dbReference type="PANTHER" id="PTHR42871:SF1">
    <property type="entry name" value="CITRATE SYNTHASE"/>
    <property type="match status" value="1"/>
</dbReference>
<dbReference type="Gene3D" id="1.10.580.10">
    <property type="entry name" value="Citrate Synthase, domain 1"/>
    <property type="match status" value="1"/>
</dbReference>
<dbReference type="Proteomes" id="UP001597102">
    <property type="component" value="Unassembled WGS sequence"/>
</dbReference>
<dbReference type="InterPro" id="IPR019810">
    <property type="entry name" value="Citrate_synthase_AS"/>
</dbReference>
<evidence type="ECO:0000313" key="10">
    <source>
        <dbReference type="EMBL" id="MFD0987244.1"/>
    </source>
</evidence>
<comment type="caution">
    <text evidence="10">The sequence shown here is derived from an EMBL/GenBank/DDBJ whole genome shotgun (WGS) entry which is preliminary data.</text>
</comment>
<dbReference type="NCBIfam" id="NF004126">
    <property type="entry name" value="PRK05614.1"/>
    <property type="match status" value="1"/>
</dbReference>
<dbReference type="GO" id="GO:0036440">
    <property type="term" value="F:citrate synthase activity"/>
    <property type="evidence" value="ECO:0007669"/>
    <property type="project" value="UniProtKB-EC"/>
</dbReference>
<keyword evidence="4 7" id="KW-0808">Transferase</keyword>
<keyword evidence="3 8" id="KW-0816">Tricarboxylic acid cycle</keyword>
<evidence type="ECO:0000256" key="9">
    <source>
        <dbReference type="RuleBase" id="RU003406"/>
    </source>
</evidence>
<dbReference type="InterPro" id="IPR010953">
    <property type="entry name" value="Citrate_synthase_typ-I"/>
</dbReference>
<dbReference type="RefSeq" id="WP_379088852.1">
    <property type="nucleotide sequence ID" value="NZ_JBHTJO010000001.1"/>
</dbReference>
<protein>
    <recommendedName>
        <fullName evidence="6 7">Citrate synthase</fullName>
    </recommendedName>
</protein>
<keyword evidence="11" id="KW-1185">Reference proteome</keyword>
<evidence type="ECO:0000313" key="11">
    <source>
        <dbReference type="Proteomes" id="UP001597102"/>
    </source>
</evidence>
<dbReference type="InterPro" id="IPR036969">
    <property type="entry name" value="Citrate_synthase_sf"/>
</dbReference>
<dbReference type="InterPro" id="IPR016143">
    <property type="entry name" value="Citrate_synth-like_sm_a-sub"/>
</dbReference>
<evidence type="ECO:0000256" key="7">
    <source>
        <dbReference type="PIRNR" id="PIRNR001369"/>
    </source>
</evidence>
<dbReference type="SUPFAM" id="SSF48256">
    <property type="entry name" value="Citrate synthase"/>
    <property type="match status" value="1"/>
</dbReference>
<gene>
    <name evidence="10" type="primary">gltA</name>
    <name evidence="10" type="ORF">ACFQ2F_09045</name>
</gene>
<dbReference type="InterPro" id="IPR002020">
    <property type="entry name" value="Citrate_synthase"/>
</dbReference>
<dbReference type="Pfam" id="PF00285">
    <property type="entry name" value="Citrate_synt"/>
    <property type="match status" value="1"/>
</dbReference>
<evidence type="ECO:0000256" key="4">
    <source>
        <dbReference type="ARBA" id="ARBA00022679"/>
    </source>
</evidence>
<proteinExistence type="inferred from homology"/>
<dbReference type="PIRSF" id="PIRSF001369">
    <property type="entry name" value="Citrate_synth"/>
    <property type="match status" value="1"/>
</dbReference>
<dbReference type="PROSITE" id="PS00480">
    <property type="entry name" value="CITRATE_SYNTHASE"/>
    <property type="match status" value="1"/>
</dbReference>
<evidence type="ECO:0000256" key="2">
    <source>
        <dbReference type="ARBA" id="ARBA00010566"/>
    </source>
</evidence>
<dbReference type="PANTHER" id="PTHR42871">
    <property type="entry name" value="CITRATE SYNTHASE"/>
    <property type="match status" value="1"/>
</dbReference>
<evidence type="ECO:0000256" key="8">
    <source>
        <dbReference type="RuleBase" id="RU003370"/>
    </source>
</evidence>
<reference evidence="11" key="1">
    <citation type="journal article" date="2019" name="Int. J. Syst. Evol. Microbiol.">
        <title>The Global Catalogue of Microorganisms (GCM) 10K type strain sequencing project: providing services to taxonomists for standard genome sequencing and annotation.</title>
        <authorList>
            <consortium name="The Broad Institute Genomics Platform"/>
            <consortium name="The Broad Institute Genome Sequencing Center for Infectious Disease"/>
            <person name="Wu L."/>
            <person name="Ma J."/>
        </authorList>
    </citation>
    <scope>NUCLEOTIDE SEQUENCE [LARGE SCALE GENOMIC DNA]</scope>
    <source>
        <strain evidence="11">CCUG 61697</strain>
    </source>
</reference>
<dbReference type="InterPro" id="IPR016142">
    <property type="entry name" value="Citrate_synth-like_lrg_a-sub"/>
</dbReference>
<comment type="similarity">
    <text evidence="2 7 9">Belongs to the citrate synthase family.</text>
</comment>
<dbReference type="CDD" id="cd06114">
    <property type="entry name" value="EcCS_like"/>
    <property type="match status" value="1"/>
</dbReference>
<dbReference type="EMBL" id="JBHTJO010000001">
    <property type="protein sequence ID" value="MFD0987244.1"/>
    <property type="molecule type" value="Genomic_DNA"/>
</dbReference>
<evidence type="ECO:0000256" key="3">
    <source>
        <dbReference type="ARBA" id="ARBA00022532"/>
    </source>
</evidence>
<evidence type="ECO:0000256" key="6">
    <source>
        <dbReference type="NCBIfam" id="TIGR01798"/>
    </source>
</evidence>
<dbReference type="Gene3D" id="2.20.28.60">
    <property type="match status" value="1"/>
</dbReference>
<dbReference type="InterPro" id="IPR024176">
    <property type="entry name" value="Citrate_synthase_bac-typ"/>
</dbReference>
<dbReference type="PRINTS" id="PR00143">
    <property type="entry name" value="CITRTSNTHASE"/>
</dbReference>
<accession>A0ABW3JAC7</accession>
<evidence type="ECO:0000256" key="1">
    <source>
        <dbReference type="ARBA" id="ARBA00004751"/>
    </source>
</evidence>
<comment type="pathway">
    <text evidence="1 8">Carbohydrate metabolism; tricarboxylic acid cycle; isocitrate from oxaloacetate: step 1/2.</text>
</comment>
<organism evidence="10 11">
    <name type="scientific">Methyloligella solikamskensis</name>
    <dbReference type="NCBI Taxonomy" id="1177756"/>
    <lineage>
        <taxon>Bacteria</taxon>
        <taxon>Pseudomonadati</taxon>
        <taxon>Pseudomonadota</taxon>
        <taxon>Alphaproteobacteria</taxon>
        <taxon>Hyphomicrobiales</taxon>
        <taxon>Hyphomicrobiaceae</taxon>
        <taxon>Methyloligella</taxon>
    </lineage>
</organism>
<name>A0ABW3JAC7_9HYPH</name>
<evidence type="ECO:0000256" key="5">
    <source>
        <dbReference type="ARBA" id="ARBA00049288"/>
    </source>
</evidence>
<keyword evidence="10" id="KW-0012">Acyltransferase</keyword>